<evidence type="ECO:0000256" key="5">
    <source>
        <dbReference type="ARBA" id="ARBA00023136"/>
    </source>
</evidence>
<evidence type="ECO:0000256" key="4">
    <source>
        <dbReference type="ARBA" id="ARBA00023040"/>
    </source>
</evidence>
<dbReference type="Gene3D" id="1.20.1070.10">
    <property type="entry name" value="Rhodopsin 7-helix transmembrane proteins"/>
    <property type="match status" value="1"/>
</dbReference>
<evidence type="ECO:0000313" key="11">
    <source>
        <dbReference type="Proteomes" id="UP000271974"/>
    </source>
</evidence>
<evidence type="ECO:0000256" key="6">
    <source>
        <dbReference type="ARBA" id="ARBA00023170"/>
    </source>
</evidence>
<feature type="transmembrane region" description="Helical" evidence="8">
    <location>
        <begin position="81"/>
        <end position="112"/>
    </location>
</feature>
<evidence type="ECO:0000313" key="10">
    <source>
        <dbReference type="EMBL" id="RUS75702.1"/>
    </source>
</evidence>
<evidence type="ECO:0000256" key="1">
    <source>
        <dbReference type="ARBA" id="ARBA00004141"/>
    </source>
</evidence>
<dbReference type="PRINTS" id="PR00237">
    <property type="entry name" value="GPCRRHODOPSN"/>
</dbReference>
<dbReference type="InterPro" id="IPR050125">
    <property type="entry name" value="GPCR_opsins"/>
</dbReference>
<dbReference type="GO" id="GO:0004930">
    <property type="term" value="F:G protein-coupled receptor activity"/>
    <property type="evidence" value="ECO:0007669"/>
    <property type="project" value="UniProtKB-KW"/>
</dbReference>
<feature type="transmembrane region" description="Helical" evidence="8">
    <location>
        <begin position="162"/>
        <end position="180"/>
    </location>
</feature>
<dbReference type="AlphaFoldDB" id="A0A3S1HB18"/>
<dbReference type="GO" id="GO:0016020">
    <property type="term" value="C:membrane"/>
    <property type="evidence" value="ECO:0007669"/>
    <property type="project" value="UniProtKB-SubCell"/>
</dbReference>
<dbReference type="EMBL" id="RQTK01000718">
    <property type="protein sequence ID" value="RUS75702.1"/>
    <property type="molecule type" value="Genomic_DNA"/>
</dbReference>
<keyword evidence="11" id="KW-1185">Reference proteome</keyword>
<dbReference type="InterPro" id="IPR000276">
    <property type="entry name" value="GPCR_Rhodpsn"/>
</dbReference>
<keyword evidence="4" id="KW-0297">G-protein coupled receptor</keyword>
<dbReference type="PROSITE" id="PS50262">
    <property type="entry name" value="G_PROTEIN_RECEP_F1_2"/>
    <property type="match status" value="1"/>
</dbReference>
<dbReference type="Proteomes" id="UP000271974">
    <property type="component" value="Unassembled WGS sequence"/>
</dbReference>
<keyword evidence="6" id="KW-0675">Receptor</keyword>
<evidence type="ECO:0000256" key="8">
    <source>
        <dbReference type="SAM" id="Phobius"/>
    </source>
</evidence>
<dbReference type="InterPro" id="IPR017452">
    <property type="entry name" value="GPCR_Rhodpsn_7TM"/>
</dbReference>
<evidence type="ECO:0000256" key="2">
    <source>
        <dbReference type="ARBA" id="ARBA00022692"/>
    </source>
</evidence>
<proteinExistence type="predicted"/>
<gene>
    <name evidence="10" type="ORF">EGW08_016544</name>
</gene>
<organism evidence="10 11">
    <name type="scientific">Elysia chlorotica</name>
    <name type="common">Eastern emerald elysia</name>
    <name type="synonym">Sea slug</name>
    <dbReference type="NCBI Taxonomy" id="188477"/>
    <lineage>
        <taxon>Eukaryota</taxon>
        <taxon>Metazoa</taxon>
        <taxon>Spiralia</taxon>
        <taxon>Lophotrochozoa</taxon>
        <taxon>Mollusca</taxon>
        <taxon>Gastropoda</taxon>
        <taxon>Heterobranchia</taxon>
        <taxon>Euthyneura</taxon>
        <taxon>Panpulmonata</taxon>
        <taxon>Sacoglossa</taxon>
        <taxon>Placobranchoidea</taxon>
        <taxon>Plakobranchidae</taxon>
        <taxon>Elysia</taxon>
    </lineage>
</organism>
<keyword evidence="5 8" id="KW-0472">Membrane</keyword>
<name>A0A3S1HB18_ELYCH</name>
<feature type="transmembrane region" description="Helical" evidence="8">
    <location>
        <begin position="47"/>
        <end position="69"/>
    </location>
</feature>
<dbReference type="STRING" id="188477.A0A3S1HB18"/>
<accession>A0A3S1HB18</accession>
<evidence type="ECO:0000259" key="9">
    <source>
        <dbReference type="PROSITE" id="PS50262"/>
    </source>
</evidence>
<feature type="transmembrane region" description="Helical" evidence="8">
    <location>
        <begin position="118"/>
        <end position="141"/>
    </location>
</feature>
<dbReference type="PANTHER" id="PTHR24240">
    <property type="entry name" value="OPSIN"/>
    <property type="match status" value="1"/>
</dbReference>
<evidence type="ECO:0000256" key="3">
    <source>
        <dbReference type="ARBA" id="ARBA00022989"/>
    </source>
</evidence>
<protein>
    <recommendedName>
        <fullName evidence="9">G-protein coupled receptors family 1 profile domain-containing protein</fullName>
    </recommendedName>
</protein>
<dbReference type="SUPFAM" id="SSF81321">
    <property type="entry name" value="Family A G protein-coupled receptor-like"/>
    <property type="match status" value="1"/>
</dbReference>
<evidence type="ECO:0000256" key="7">
    <source>
        <dbReference type="ARBA" id="ARBA00023224"/>
    </source>
</evidence>
<dbReference type="OrthoDB" id="2101615at2759"/>
<comment type="subcellular location">
    <subcellularLocation>
        <location evidence="1">Membrane</location>
        <topology evidence="1">Multi-pass membrane protein</topology>
    </subcellularLocation>
</comment>
<keyword evidence="7" id="KW-0807">Transducer</keyword>
<feature type="domain" description="G-protein coupled receptors family 1 profile" evidence="9">
    <location>
        <begin position="60"/>
        <end position="181"/>
    </location>
</feature>
<keyword evidence="2 8" id="KW-0812">Transmembrane</keyword>
<keyword evidence="3 8" id="KW-1133">Transmembrane helix</keyword>
<reference evidence="10 11" key="1">
    <citation type="submission" date="2019-01" db="EMBL/GenBank/DDBJ databases">
        <title>A draft genome assembly of the solar-powered sea slug Elysia chlorotica.</title>
        <authorList>
            <person name="Cai H."/>
            <person name="Li Q."/>
            <person name="Fang X."/>
            <person name="Li J."/>
            <person name="Curtis N.E."/>
            <person name="Altenburger A."/>
            <person name="Shibata T."/>
            <person name="Feng M."/>
            <person name="Maeda T."/>
            <person name="Schwartz J.A."/>
            <person name="Shigenobu S."/>
            <person name="Lundholm N."/>
            <person name="Nishiyama T."/>
            <person name="Yang H."/>
            <person name="Hasebe M."/>
            <person name="Li S."/>
            <person name="Pierce S.K."/>
            <person name="Wang J."/>
        </authorList>
    </citation>
    <scope>NUCLEOTIDE SEQUENCE [LARGE SCALE GENOMIC DNA]</scope>
    <source>
        <strain evidence="10">EC2010</strain>
        <tissue evidence="10">Whole organism of an adult</tissue>
    </source>
</reference>
<sequence length="181" mass="20293">MELTTENPHGIFSENASLKPIFNWSGHSNETIKEEDGPSSRTLMASAIYLCIVAFFAILGNITVLTIIFRDKKLRSKPHNHLLIALAFCDMSVLFGGYPFTIISACFGKWVFGDGTCIFAGFFTFFVSLTSMNILVAICVFRYIMICLPGKSFLLTPRFTSYVILICFCYGFFWTALPLVV</sequence>
<comment type="caution">
    <text evidence="10">The sequence shown here is derived from an EMBL/GenBank/DDBJ whole genome shotgun (WGS) entry which is preliminary data.</text>
</comment>
<dbReference type="Pfam" id="PF00001">
    <property type="entry name" value="7tm_1"/>
    <property type="match status" value="1"/>
</dbReference>